<gene>
    <name evidence="1" type="ORF">ES332_A09G099300v1</name>
</gene>
<dbReference type="Proteomes" id="UP000322667">
    <property type="component" value="Chromosome A09"/>
</dbReference>
<accession>A0A5D2P5K3</accession>
<reference evidence="1 2" key="1">
    <citation type="submission" date="2019-07" db="EMBL/GenBank/DDBJ databases">
        <title>WGS assembly of Gossypium tomentosum.</title>
        <authorList>
            <person name="Chen Z.J."/>
            <person name="Sreedasyam A."/>
            <person name="Ando A."/>
            <person name="Song Q."/>
            <person name="De L."/>
            <person name="Hulse-Kemp A."/>
            <person name="Ding M."/>
            <person name="Ye W."/>
            <person name="Kirkbride R."/>
            <person name="Jenkins J."/>
            <person name="Plott C."/>
            <person name="Lovell J."/>
            <person name="Lin Y.-M."/>
            <person name="Vaughn R."/>
            <person name="Liu B."/>
            <person name="Li W."/>
            <person name="Simpson S."/>
            <person name="Scheffler B."/>
            <person name="Saski C."/>
            <person name="Grover C."/>
            <person name="Hu G."/>
            <person name="Conover J."/>
            <person name="Carlson J."/>
            <person name="Shu S."/>
            <person name="Boston L."/>
            <person name="Williams M."/>
            <person name="Peterson D."/>
            <person name="Mcgee K."/>
            <person name="Jones D."/>
            <person name="Wendel J."/>
            <person name="Stelly D."/>
            <person name="Grimwood J."/>
            <person name="Schmutz J."/>
        </authorList>
    </citation>
    <scope>NUCLEOTIDE SEQUENCE [LARGE SCALE GENOMIC DNA]</scope>
    <source>
        <strain evidence="1">7179.01</strain>
    </source>
</reference>
<dbReference type="AlphaFoldDB" id="A0A5D2P5K3"/>
<proteinExistence type="predicted"/>
<evidence type="ECO:0000313" key="2">
    <source>
        <dbReference type="Proteomes" id="UP000322667"/>
    </source>
</evidence>
<dbReference type="EMBL" id="CM017618">
    <property type="protein sequence ID" value="TYI09850.1"/>
    <property type="molecule type" value="Genomic_DNA"/>
</dbReference>
<name>A0A5D2P5K3_GOSTO</name>
<protein>
    <submittedName>
        <fullName evidence="1">Uncharacterized protein</fullName>
    </submittedName>
</protein>
<sequence>MLPIPLLGFRPCFREPHRRVIGASAPSPLTQIHEANTGSADVEVYGEEGHLWGGYGAHEQQLRGLEFPADLICSGHLGQCALGPWNWVCFRFLATGLGLGLRLGLL</sequence>
<organism evidence="1 2">
    <name type="scientific">Gossypium tomentosum</name>
    <name type="common">Hawaiian cotton</name>
    <name type="synonym">Gossypium sandvicense</name>
    <dbReference type="NCBI Taxonomy" id="34277"/>
    <lineage>
        <taxon>Eukaryota</taxon>
        <taxon>Viridiplantae</taxon>
        <taxon>Streptophyta</taxon>
        <taxon>Embryophyta</taxon>
        <taxon>Tracheophyta</taxon>
        <taxon>Spermatophyta</taxon>
        <taxon>Magnoliopsida</taxon>
        <taxon>eudicotyledons</taxon>
        <taxon>Gunneridae</taxon>
        <taxon>Pentapetalae</taxon>
        <taxon>rosids</taxon>
        <taxon>malvids</taxon>
        <taxon>Malvales</taxon>
        <taxon>Malvaceae</taxon>
        <taxon>Malvoideae</taxon>
        <taxon>Gossypium</taxon>
    </lineage>
</organism>
<evidence type="ECO:0000313" key="1">
    <source>
        <dbReference type="EMBL" id="TYI09850.1"/>
    </source>
</evidence>
<keyword evidence="2" id="KW-1185">Reference proteome</keyword>